<keyword evidence="8" id="KW-1185">Reference proteome</keyword>
<evidence type="ECO:0000313" key="7">
    <source>
        <dbReference type="EMBL" id="KAL3882589.1"/>
    </source>
</evidence>
<gene>
    <name evidence="7" type="ORF">ACJMK2_028919</name>
</gene>
<dbReference type="SUPFAM" id="SSF57924">
    <property type="entry name" value="Inhibitor of apoptosis (IAP) repeat"/>
    <property type="match status" value="1"/>
</dbReference>
<comment type="caution">
    <text evidence="7">The sequence shown here is derived from an EMBL/GenBank/DDBJ whole genome shotgun (WGS) entry which is preliminary data.</text>
</comment>
<dbReference type="GO" id="GO:0008270">
    <property type="term" value="F:zinc ion binding"/>
    <property type="evidence" value="ECO:0007669"/>
    <property type="project" value="UniProtKB-KW"/>
</dbReference>
<dbReference type="SMART" id="SM00238">
    <property type="entry name" value="BIR"/>
    <property type="match status" value="1"/>
</dbReference>
<sequence>MSFGGTQTKISEAQPDQLGIHVSRPKFPQYAVLSNRKESFKAWPKYIPLQPDELAEAGFIYGGVGDSVKCYYCGGGLRYWEPGDEPWTEHAKWYPSCPHIALNKGAKFVEEVKNKQKGEVSADSSRSAECKPMEPKPMESLAVATLVDFKIEKTLIEDAVDFMAKKINSRDFSNVKAKDLMEIVLDIEEGKIPRRNSILKNSKPAEIAHTLKSEKATPAADNLEFIQKETERLKDDRACKICLDSLACVIFLPCGHMLSCPQCAPALYKCPLCRKDIKGTVKAFFS</sequence>
<dbReference type="EMBL" id="JBJQND010000003">
    <property type="protein sequence ID" value="KAL3882591.1"/>
    <property type="molecule type" value="Genomic_DNA"/>
</dbReference>
<dbReference type="Gene3D" id="1.10.1170.10">
    <property type="entry name" value="Inhibitor Of Apoptosis Protein (2mihbC-IAP-1), Chain A"/>
    <property type="match status" value="1"/>
</dbReference>
<dbReference type="PANTHER" id="PTHR10044:SF139">
    <property type="entry name" value="DEATH-ASSOCIATED INHIBITOR OF APOPTOSIS 2"/>
    <property type="match status" value="1"/>
</dbReference>
<dbReference type="Pfam" id="PF13920">
    <property type="entry name" value="zf-C3HC4_3"/>
    <property type="match status" value="1"/>
</dbReference>
<dbReference type="AlphaFoldDB" id="A0ABD3X8K2"/>
<evidence type="ECO:0000313" key="8">
    <source>
        <dbReference type="Proteomes" id="UP001634394"/>
    </source>
</evidence>
<evidence type="ECO:0000259" key="6">
    <source>
        <dbReference type="PROSITE" id="PS50089"/>
    </source>
</evidence>
<comment type="similarity">
    <text evidence="1">Belongs to the IAP family.</text>
</comment>
<dbReference type="InterPro" id="IPR001841">
    <property type="entry name" value="Znf_RING"/>
</dbReference>
<dbReference type="Pfam" id="PF00653">
    <property type="entry name" value="BIR"/>
    <property type="match status" value="1"/>
</dbReference>
<keyword evidence="2" id="KW-0479">Metal-binding</keyword>
<organism evidence="7 8">
    <name type="scientific">Sinanodonta woodiana</name>
    <name type="common">Chinese pond mussel</name>
    <name type="synonym">Anodonta woodiana</name>
    <dbReference type="NCBI Taxonomy" id="1069815"/>
    <lineage>
        <taxon>Eukaryota</taxon>
        <taxon>Metazoa</taxon>
        <taxon>Spiralia</taxon>
        <taxon>Lophotrochozoa</taxon>
        <taxon>Mollusca</taxon>
        <taxon>Bivalvia</taxon>
        <taxon>Autobranchia</taxon>
        <taxon>Heteroconchia</taxon>
        <taxon>Palaeoheterodonta</taxon>
        <taxon>Unionida</taxon>
        <taxon>Unionoidea</taxon>
        <taxon>Unionidae</taxon>
        <taxon>Unioninae</taxon>
        <taxon>Sinanodonta</taxon>
    </lineage>
</organism>
<dbReference type="InterPro" id="IPR001370">
    <property type="entry name" value="BIR_rpt"/>
</dbReference>
<dbReference type="EMBL" id="JBJQND010000003">
    <property type="protein sequence ID" value="KAL3882589.1"/>
    <property type="molecule type" value="Genomic_DNA"/>
</dbReference>
<dbReference type="InterPro" id="IPR050784">
    <property type="entry name" value="IAP"/>
</dbReference>
<dbReference type="Proteomes" id="UP001634394">
    <property type="component" value="Unassembled WGS sequence"/>
</dbReference>
<evidence type="ECO:0000256" key="2">
    <source>
        <dbReference type="ARBA" id="ARBA00022723"/>
    </source>
</evidence>
<evidence type="ECO:0000256" key="5">
    <source>
        <dbReference type="PROSITE-ProRule" id="PRU00175"/>
    </source>
</evidence>
<dbReference type="FunFam" id="1.10.1170.10:FF:000002">
    <property type="entry name" value="Baculoviral IAP repeat containing 7"/>
    <property type="match status" value="1"/>
</dbReference>
<dbReference type="PANTHER" id="PTHR10044">
    <property type="entry name" value="INHIBITOR OF APOPTOSIS"/>
    <property type="match status" value="1"/>
</dbReference>
<protein>
    <recommendedName>
        <fullName evidence="6">RING-type domain-containing protein</fullName>
    </recommendedName>
</protein>
<evidence type="ECO:0000256" key="3">
    <source>
        <dbReference type="ARBA" id="ARBA00022771"/>
    </source>
</evidence>
<accession>A0ABD3X8K2</accession>
<dbReference type="CDD" id="cd00022">
    <property type="entry name" value="BIR"/>
    <property type="match status" value="1"/>
</dbReference>
<proteinExistence type="inferred from homology"/>
<reference evidence="7 8" key="1">
    <citation type="submission" date="2024-11" db="EMBL/GenBank/DDBJ databases">
        <title>Chromosome-level genome assembly of the freshwater bivalve Anodonta woodiana.</title>
        <authorList>
            <person name="Chen X."/>
        </authorList>
    </citation>
    <scope>NUCLEOTIDE SEQUENCE [LARGE SCALE GENOMIC DNA]</scope>
    <source>
        <strain evidence="7">MN2024</strain>
        <tissue evidence="7">Gills</tissue>
    </source>
</reference>
<dbReference type="InterPro" id="IPR013083">
    <property type="entry name" value="Znf_RING/FYVE/PHD"/>
</dbReference>
<dbReference type="EMBL" id="JBJQND010000003">
    <property type="protein sequence ID" value="KAL3882590.1"/>
    <property type="molecule type" value="Genomic_DNA"/>
</dbReference>
<dbReference type="PROSITE" id="PS01282">
    <property type="entry name" value="BIR_REPEAT_1"/>
    <property type="match status" value="1"/>
</dbReference>
<feature type="domain" description="RING-type" evidence="6">
    <location>
        <begin position="239"/>
        <end position="274"/>
    </location>
</feature>
<keyword evidence="4" id="KW-0862">Zinc</keyword>
<dbReference type="PROSITE" id="PS50089">
    <property type="entry name" value="ZF_RING_2"/>
    <property type="match status" value="1"/>
</dbReference>
<evidence type="ECO:0000256" key="1">
    <source>
        <dbReference type="ARBA" id="ARBA00006672"/>
    </source>
</evidence>
<keyword evidence="3 5" id="KW-0863">Zinc-finger</keyword>
<evidence type="ECO:0000256" key="4">
    <source>
        <dbReference type="ARBA" id="ARBA00022833"/>
    </source>
</evidence>
<dbReference type="PROSITE" id="PS50143">
    <property type="entry name" value="BIR_REPEAT_2"/>
    <property type="match status" value="1"/>
</dbReference>
<name>A0ABD3X8K2_SINWO</name>
<dbReference type="Gene3D" id="3.30.40.10">
    <property type="entry name" value="Zinc/RING finger domain, C3HC4 (zinc finger)"/>
    <property type="match status" value="1"/>
</dbReference>